<dbReference type="PANTHER" id="PTHR44196">
    <property type="entry name" value="DEHYDROGENASE/REDUCTASE SDR FAMILY MEMBER 7B"/>
    <property type="match status" value="1"/>
</dbReference>
<dbReference type="EMBL" id="ML178815">
    <property type="protein sequence ID" value="TFL06349.1"/>
    <property type="molecule type" value="Genomic_DNA"/>
</dbReference>
<keyword evidence="2" id="KW-0521">NADP</keyword>
<keyword evidence="3" id="KW-0560">Oxidoreductase</keyword>
<dbReference type="InterPro" id="IPR002347">
    <property type="entry name" value="SDR_fam"/>
</dbReference>
<evidence type="ECO:0000256" key="2">
    <source>
        <dbReference type="ARBA" id="ARBA00022857"/>
    </source>
</evidence>
<evidence type="ECO:0000313" key="6">
    <source>
        <dbReference type="Proteomes" id="UP000305067"/>
    </source>
</evidence>
<evidence type="ECO:0008006" key="7">
    <source>
        <dbReference type="Google" id="ProtNLM"/>
    </source>
</evidence>
<evidence type="ECO:0000256" key="3">
    <source>
        <dbReference type="ARBA" id="ARBA00023002"/>
    </source>
</evidence>
<organism evidence="5 6">
    <name type="scientific">Pterulicium gracile</name>
    <dbReference type="NCBI Taxonomy" id="1884261"/>
    <lineage>
        <taxon>Eukaryota</taxon>
        <taxon>Fungi</taxon>
        <taxon>Dikarya</taxon>
        <taxon>Basidiomycota</taxon>
        <taxon>Agaricomycotina</taxon>
        <taxon>Agaricomycetes</taxon>
        <taxon>Agaricomycetidae</taxon>
        <taxon>Agaricales</taxon>
        <taxon>Pleurotineae</taxon>
        <taxon>Pterulaceae</taxon>
        <taxon>Pterulicium</taxon>
    </lineage>
</organism>
<evidence type="ECO:0000256" key="1">
    <source>
        <dbReference type="ARBA" id="ARBA00006484"/>
    </source>
</evidence>
<dbReference type="PRINTS" id="PR00081">
    <property type="entry name" value="GDHRDH"/>
</dbReference>
<keyword evidence="6" id="KW-1185">Reference proteome</keyword>
<protein>
    <recommendedName>
        <fullName evidence="7">NAD(P)-binding protein</fullName>
    </recommendedName>
</protein>
<dbReference type="PROSITE" id="PS00061">
    <property type="entry name" value="ADH_SHORT"/>
    <property type="match status" value="1"/>
</dbReference>
<dbReference type="InterPro" id="IPR036291">
    <property type="entry name" value="NAD(P)-bd_dom_sf"/>
</dbReference>
<dbReference type="Pfam" id="PF00106">
    <property type="entry name" value="adh_short"/>
    <property type="match status" value="2"/>
</dbReference>
<comment type="function">
    <text evidence="4">Putative oxidoreductase.</text>
</comment>
<proteinExistence type="inferred from homology"/>
<dbReference type="OrthoDB" id="37659at2759"/>
<dbReference type="Gene3D" id="3.40.50.720">
    <property type="entry name" value="NAD(P)-binding Rossmann-like Domain"/>
    <property type="match status" value="1"/>
</dbReference>
<name>A0A5C3R189_9AGAR</name>
<dbReference type="GO" id="GO:0016491">
    <property type="term" value="F:oxidoreductase activity"/>
    <property type="evidence" value="ECO:0007669"/>
    <property type="project" value="UniProtKB-KW"/>
</dbReference>
<dbReference type="Proteomes" id="UP000305067">
    <property type="component" value="Unassembled WGS sequence"/>
</dbReference>
<gene>
    <name evidence="5" type="ORF">BDV98DRAFT_559259</name>
</gene>
<reference evidence="5 6" key="1">
    <citation type="journal article" date="2019" name="Nat. Ecol. Evol.">
        <title>Megaphylogeny resolves global patterns of mushroom evolution.</title>
        <authorList>
            <person name="Varga T."/>
            <person name="Krizsan K."/>
            <person name="Foldi C."/>
            <person name="Dima B."/>
            <person name="Sanchez-Garcia M."/>
            <person name="Sanchez-Ramirez S."/>
            <person name="Szollosi G.J."/>
            <person name="Szarkandi J.G."/>
            <person name="Papp V."/>
            <person name="Albert L."/>
            <person name="Andreopoulos W."/>
            <person name="Angelini C."/>
            <person name="Antonin V."/>
            <person name="Barry K.W."/>
            <person name="Bougher N.L."/>
            <person name="Buchanan P."/>
            <person name="Buyck B."/>
            <person name="Bense V."/>
            <person name="Catcheside P."/>
            <person name="Chovatia M."/>
            <person name="Cooper J."/>
            <person name="Damon W."/>
            <person name="Desjardin D."/>
            <person name="Finy P."/>
            <person name="Geml J."/>
            <person name="Haridas S."/>
            <person name="Hughes K."/>
            <person name="Justo A."/>
            <person name="Karasinski D."/>
            <person name="Kautmanova I."/>
            <person name="Kiss B."/>
            <person name="Kocsube S."/>
            <person name="Kotiranta H."/>
            <person name="LaButti K.M."/>
            <person name="Lechner B.E."/>
            <person name="Liimatainen K."/>
            <person name="Lipzen A."/>
            <person name="Lukacs Z."/>
            <person name="Mihaltcheva S."/>
            <person name="Morgado L.N."/>
            <person name="Niskanen T."/>
            <person name="Noordeloos M.E."/>
            <person name="Ohm R.A."/>
            <person name="Ortiz-Santana B."/>
            <person name="Ovrebo C."/>
            <person name="Racz N."/>
            <person name="Riley R."/>
            <person name="Savchenko A."/>
            <person name="Shiryaev A."/>
            <person name="Soop K."/>
            <person name="Spirin V."/>
            <person name="Szebenyi C."/>
            <person name="Tomsovsky M."/>
            <person name="Tulloss R.E."/>
            <person name="Uehling J."/>
            <person name="Grigoriev I.V."/>
            <person name="Vagvolgyi C."/>
            <person name="Papp T."/>
            <person name="Martin F.M."/>
            <person name="Miettinen O."/>
            <person name="Hibbett D.S."/>
            <person name="Nagy L.G."/>
        </authorList>
    </citation>
    <scope>NUCLEOTIDE SEQUENCE [LARGE SCALE GENOMIC DNA]</scope>
    <source>
        <strain evidence="5 6">CBS 309.79</strain>
    </source>
</reference>
<sequence>MLAILTSVSSHPYATTAVSLLTLYYLIQRLSSSPSRTLIIPANEERVLILGATSGIGREIALRYARRRARVCVVGRRAELLNEVSRDCMQLQTDYTKVLGLVGDFTVVEDMVHVRDALQSKWGGIDTVIVNAGVSALRPLLDVTDEYEHISGPPKERRMPSAAGIEQALKTSQAAITGNYSGPLIAAVTFIPLLEQTSRAPALLQVSSLASVIPAPTRTLYGSTKAASFLLYKALGIEHPSVRVSCVLPSTVEGDFRASAVDGGPVREADPGKTGLLKGDVAERCILAVDQRERTVFIPWKMKLAMGLWWLWPAFVDSKAAKKYQFVSTGQ</sequence>
<evidence type="ECO:0000313" key="5">
    <source>
        <dbReference type="EMBL" id="TFL06349.1"/>
    </source>
</evidence>
<dbReference type="InterPro" id="IPR020904">
    <property type="entry name" value="Sc_DH/Rdtase_CS"/>
</dbReference>
<dbReference type="PANTHER" id="PTHR44196:SF1">
    <property type="entry name" value="DEHYDROGENASE_REDUCTASE SDR FAMILY MEMBER 7B"/>
    <property type="match status" value="1"/>
</dbReference>
<dbReference type="STRING" id="1884261.A0A5C3R189"/>
<dbReference type="AlphaFoldDB" id="A0A5C3R189"/>
<evidence type="ECO:0000256" key="4">
    <source>
        <dbReference type="ARBA" id="ARBA00037096"/>
    </source>
</evidence>
<dbReference type="SUPFAM" id="SSF51735">
    <property type="entry name" value="NAD(P)-binding Rossmann-fold domains"/>
    <property type="match status" value="1"/>
</dbReference>
<comment type="similarity">
    <text evidence="1">Belongs to the short-chain dehydrogenases/reductases (SDR) family.</text>
</comment>
<dbReference type="GO" id="GO:0016020">
    <property type="term" value="C:membrane"/>
    <property type="evidence" value="ECO:0007669"/>
    <property type="project" value="TreeGrafter"/>
</dbReference>
<accession>A0A5C3R189</accession>